<dbReference type="AlphaFoldDB" id="A0A1H8RBU5"/>
<dbReference type="SUPFAM" id="SSF53067">
    <property type="entry name" value="Actin-like ATPase domain"/>
    <property type="match status" value="2"/>
</dbReference>
<evidence type="ECO:0000256" key="6">
    <source>
        <dbReference type="ARBA" id="ARBA00023186"/>
    </source>
</evidence>
<evidence type="ECO:0000256" key="1">
    <source>
        <dbReference type="ARBA" id="ARBA00007381"/>
    </source>
</evidence>
<evidence type="ECO:0000256" key="4">
    <source>
        <dbReference type="ARBA" id="ARBA00022840"/>
    </source>
</evidence>
<dbReference type="Gene3D" id="3.90.640.10">
    <property type="entry name" value="Actin, Chain A, domain 4"/>
    <property type="match status" value="1"/>
</dbReference>
<reference evidence="7 8" key="1">
    <citation type="submission" date="2016-10" db="EMBL/GenBank/DDBJ databases">
        <authorList>
            <person name="de Groot N.N."/>
        </authorList>
    </citation>
    <scope>NUCLEOTIDE SEQUENCE [LARGE SCALE GENOMIC DNA]</scope>
    <source>
        <strain evidence="7 8">DSM 44993</strain>
    </source>
</reference>
<dbReference type="Pfam" id="PF00012">
    <property type="entry name" value="HSP70"/>
    <property type="match status" value="1"/>
</dbReference>
<protein>
    <submittedName>
        <fullName evidence="7">Molecular chaperone DnaK</fullName>
    </submittedName>
</protein>
<evidence type="ECO:0000313" key="8">
    <source>
        <dbReference type="Proteomes" id="UP000198582"/>
    </source>
</evidence>
<keyword evidence="5" id="KW-0346">Stress response</keyword>
<dbReference type="STRING" id="394193.SAMN04489732_101703"/>
<proteinExistence type="inferred from homology"/>
<dbReference type="GO" id="GO:0140662">
    <property type="term" value="F:ATP-dependent protein folding chaperone"/>
    <property type="evidence" value="ECO:0007669"/>
    <property type="project" value="InterPro"/>
</dbReference>
<dbReference type="Proteomes" id="UP000198582">
    <property type="component" value="Unassembled WGS sequence"/>
</dbReference>
<dbReference type="InterPro" id="IPR029047">
    <property type="entry name" value="HSP70_peptide-bd_sf"/>
</dbReference>
<sequence>MRDTIDFGVDLGTTNSAMAVLDDGGVAMVKNNAQSDYTPSAVWIPKAGVIQVGAAARDRLERDPENVQIEFKQAMGFADVRREFTRSGLSLTPVELSAEVLKTLRGDAARRFGEAPAAAVITVPAAFLLNQTNATSEAAKLAGFTAPCPLVQEPTAAAFAYGFQNETSSAYWMVFDLGGGTFDSAVVSTVDGELKVLDHAGDTSLGGKNIDAAIVDRLLAPAAAKELGLKDFRRDNPAWRRNFAFLRVGAEAGKIALSQSGQTQVMLDLQRGDGQPEMFEYTLRREDVDQLAWPLYRRAITLCREALAKANLGPSDIDRLLLVGGPTLSPSLRELLADPAEGLGIRLDHSQDPSTVVARGAAVYAGTVALPRTAVAPKRGEFTLELSYPPTTSLTSVPVSGRCATPGGADWSRFRIALNDPARRPSYRTAEVTLAADGTFTVDALLADLARNRFDVELMDPSGARVPVSPDSITITQWVNEMTGQTVVNSVGLTEADGTFTPMLLKNTTLPAKANQPFHTTVTLRRTDTGAAIRIPIVEGERRRGERNLAVGLIEIRAEDLRRDLPRGSEVQMFFEMNESRLVSVVAEVPLLNEEFDAVVDLNTRTVPDPPTLRRLMNEVEARHEQLREQVEVTRSDRARGLLMRLDDQGVVPSVREEVASATTDESAAVSAEARIRGVQAELDDIEEELRVPEVLERVRDQIEHCRDLVDRVGAEEDRTELADIERGYAELQNTRDVPAAEQLSEQALDLQVRLLRRDGSLDVEIFNALRASQDRMSSPAQARELVREGERLIATSNWPALPSLNRRLRALLPDDGRGTPNSGIQQERK</sequence>
<dbReference type="EMBL" id="FOEF01000001">
    <property type="protein sequence ID" value="SEO63453.1"/>
    <property type="molecule type" value="Genomic_DNA"/>
</dbReference>
<evidence type="ECO:0000256" key="2">
    <source>
        <dbReference type="ARBA" id="ARBA00022553"/>
    </source>
</evidence>
<dbReference type="RefSeq" id="WP_091612224.1">
    <property type="nucleotide sequence ID" value="NZ_FOEF01000001.1"/>
</dbReference>
<dbReference type="PROSITE" id="PS50194">
    <property type="entry name" value="FILAMIN_REPEAT"/>
    <property type="match status" value="1"/>
</dbReference>
<evidence type="ECO:0000256" key="3">
    <source>
        <dbReference type="ARBA" id="ARBA00022741"/>
    </source>
</evidence>
<dbReference type="InterPro" id="IPR013126">
    <property type="entry name" value="Hsp_70_fam"/>
</dbReference>
<dbReference type="PROSITE" id="PS00297">
    <property type="entry name" value="HSP70_1"/>
    <property type="match status" value="1"/>
</dbReference>
<organism evidence="7 8">
    <name type="scientific">Amycolatopsis saalfeldensis</name>
    <dbReference type="NCBI Taxonomy" id="394193"/>
    <lineage>
        <taxon>Bacteria</taxon>
        <taxon>Bacillati</taxon>
        <taxon>Actinomycetota</taxon>
        <taxon>Actinomycetes</taxon>
        <taxon>Pseudonocardiales</taxon>
        <taxon>Pseudonocardiaceae</taxon>
        <taxon>Amycolatopsis</taxon>
    </lineage>
</organism>
<dbReference type="Gene3D" id="3.30.420.40">
    <property type="match status" value="2"/>
</dbReference>
<dbReference type="GO" id="GO:0005524">
    <property type="term" value="F:ATP binding"/>
    <property type="evidence" value="ECO:0007669"/>
    <property type="project" value="UniProtKB-KW"/>
</dbReference>
<evidence type="ECO:0000313" key="7">
    <source>
        <dbReference type="EMBL" id="SEO63453.1"/>
    </source>
</evidence>
<dbReference type="SUPFAM" id="SSF100920">
    <property type="entry name" value="Heat shock protein 70kD (HSP70), peptide-binding domain"/>
    <property type="match status" value="1"/>
</dbReference>
<comment type="similarity">
    <text evidence="1">Belongs to the heat shock protein 70 family.</text>
</comment>
<dbReference type="CDD" id="cd24029">
    <property type="entry name" value="ASKHA_NBD_HSP70_DnaK_HscA_HscC"/>
    <property type="match status" value="1"/>
</dbReference>
<dbReference type="InterPro" id="IPR017868">
    <property type="entry name" value="Filamin/ABP280_repeat-like"/>
</dbReference>
<dbReference type="PRINTS" id="PR00301">
    <property type="entry name" value="HEATSHOCK70"/>
</dbReference>
<dbReference type="Gene3D" id="2.60.34.10">
    <property type="entry name" value="Substrate Binding Domain Of DNAk, Chain A, domain 1"/>
    <property type="match status" value="1"/>
</dbReference>
<dbReference type="InterPro" id="IPR043129">
    <property type="entry name" value="ATPase_NBD"/>
</dbReference>
<dbReference type="InterPro" id="IPR018181">
    <property type="entry name" value="Heat_shock_70_CS"/>
</dbReference>
<gene>
    <name evidence="7" type="ORF">SAMN04489732_101703</name>
</gene>
<evidence type="ECO:0000256" key="5">
    <source>
        <dbReference type="ARBA" id="ARBA00023016"/>
    </source>
</evidence>
<name>A0A1H8RBU5_9PSEU</name>
<keyword evidence="3" id="KW-0547">Nucleotide-binding</keyword>
<dbReference type="OrthoDB" id="9766019at2"/>
<keyword evidence="4" id="KW-0067">ATP-binding</keyword>
<keyword evidence="2" id="KW-0597">Phosphoprotein</keyword>
<keyword evidence="6" id="KW-0143">Chaperone</keyword>
<accession>A0A1H8RBU5</accession>
<keyword evidence="8" id="KW-1185">Reference proteome</keyword>
<dbReference type="PANTHER" id="PTHR19375">
    <property type="entry name" value="HEAT SHOCK PROTEIN 70KDA"/>
    <property type="match status" value="1"/>
</dbReference>